<dbReference type="GO" id="GO:0009424">
    <property type="term" value="C:bacterial-type flagellum hook"/>
    <property type="evidence" value="ECO:0007669"/>
    <property type="project" value="TreeGrafter"/>
</dbReference>
<evidence type="ECO:0000256" key="6">
    <source>
        <dbReference type="SAM" id="MobiDB-lite"/>
    </source>
</evidence>
<keyword evidence="5" id="KW-0175">Coiled coil</keyword>
<evidence type="ECO:0000256" key="3">
    <source>
        <dbReference type="ARBA" id="ARBA00023143"/>
    </source>
</evidence>
<keyword evidence="9" id="KW-0966">Cell projection</keyword>
<dbReference type="Pfam" id="PF00460">
    <property type="entry name" value="Flg_bb_rod"/>
    <property type="match status" value="1"/>
</dbReference>
<evidence type="ECO:0000256" key="1">
    <source>
        <dbReference type="ARBA" id="ARBA00004117"/>
    </source>
</evidence>
<comment type="subcellular location">
    <subcellularLocation>
        <location evidence="1 4">Bacterial flagellum basal body</location>
    </subcellularLocation>
</comment>
<dbReference type="NCBIfam" id="TIGR03506">
    <property type="entry name" value="FlgEFG_subfam"/>
    <property type="match status" value="1"/>
</dbReference>
<protein>
    <recommendedName>
        <fullName evidence="4">Flagellar hook protein FlgE</fullName>
    </recommendedName>
</protein>
<feature type="domain" description="Flagellar basal body rod protein N-terminal" evidence="7">
    <location>
        <begin position="8"/>
        <end position="35"/>
    </location>
</feature>
<evidence type="ECO:0000313" key="9">
    <source>
        <dbReference type="EMBL" id="XBS54170.1"/>
    </source>
</evidence>
<keyword evidence="9" id="KW-0282">Flagellum</keyword>
<sequence>MVKSMFAGVAGLRTHQAKMDVIGNNIANVNTWGFKAGTMSFKDTMYQNTSAGSKGSTSAGGYGGTNANQVGYGVTTGSITYDFSMGSPSPSSRGLDCYIDGTGFYIVGPMVGNGEGFSLEDKDVISSKGLSLSRVGKFDVDNQGYLVDDSGNYIYGFENTNTSDLSQGTFNTTTLKPLRIPMTSEIAAIGDKNAVNKVEAARKELEGARANLNKLNLELGKAREEYIAVNDEYETKYNNQGIKAKTDAVYDPQNGSKVLMEKAYKDWLDGKSDPAKAGDLLTAYNDAKIKYEETVNDLIVAQAVLRNNSTTSASDIAAAWGKYKTAFTNQVDASKVYDDALKAYNADPSTANKTALDVAQADLDDKKKKFAEEKKALDDLQAALSKIEPESVEGRRDAKKQAADKAKAFADAAQTAVTEAEKRLETAQNSSTSTQVENAGSSNENELARLSNYSIKEDGTLAGTSVDGSATVIIGKVALAGVQNVSGLEKTTGYYYVPGANAGSVSIYEAGGVQGRIMGNYLEMAKVDLATEMTDMITTQRGFQANSKIITVTDQMLEELVNIKR</sequence>
<dbReference type="GO" id="GO:0005829">
    <property type="term" value="C:cytosol"/>
    <property type="evidence" value="ECO:0007669"/>
    <property type="project" value="TreeGrafter"/>
</dbReference>
<accession>A0AAU7PP79</accession>
<dbReference type="GO" id="GO:0009425">
    <property type="term" value="C:bacterial-type flagellum basal body"/>
    <property type="evidence" value="ECO:0007669"/>
    <property type="project" value="UniProtKB-SubCell"/>
</dbReference>
<dbReference type="InterPro" id="IPR010930">
    <property type="entry name" value="Flg_bb/hook_C_dom"/>
</dbReference>
<dbReference type="RefSeq" id="WP_349946638.1">
    <property type="nucleotide sequence ID" value="NZ_CP157940.1"/>
</dbReference>
<dbReference type="InterPro" id="IPR020013">
    <property type="entry name" value="Flagellar_FlgE/F/G"/>
</dbReference>
<dbReference type="SUPFAM" id="SSF117143">
    <property type="entry name" value="Flagellar hook protein flgE"/>
    <property type="match status" value="1"/>
</dbReference>
<reference evidence="9" key="1">
    <citation type="submission" date="2024-06" db="EMBL/GenBank/DDBJ databases">
        <title>Lacrimispora cavernae sp. nov., a novel anaerobe isolated from bat guano pile inside a cave.</title>
        <authorList>
            <person name="Miller S.L."/>
            <person name="Lu N."/>
            <person name="King J."/>
            <person name="Sankaranarayanan K."/>
            <person name="Lawson P.A."/>
        </authorList>
    </citation>
    <scope>NUCLEOTIDE SEQUENCE</scope>
    <source>
        <strain evidence="9">BS-2</strain>
    </source>
</reference>
<organism evidence="9">
    <name type="scientific">Lacrimispora sp. BS-2</name>
    <dbReference type="NCBI Taxonomy" id="3151850"/>
    <lineage>
        <taxon>Bacteria</taxon>
        <taxon>Bacillati</taxon>
        <taxon>Bacillota</taxon>
        <taxon>Clostridia</taxon>
        <taxon>Lachnospirales</taxon>
        <taxon>Lachnospiraceae</taxon>
        <taxon>Lacrimispora</taxon>
    </lineage>
</organism>
<dbReference type="Pfam" id="PF06429">
    <property type="entry name" value="Flg_bbr_C"/>
    <property type="match status" value="1"/>
</dbReference>
<dbReference type="InterPro" id="IPR001444">
    <property type="entry name" value="Flag_bb_rod_N"/>
</dbReference>
<comment type="function">
    <text evidence="4">A flexible structure which links the flagellar filament to the drive apparatus in the basal body.</text>
</comment>
<evidence type="ECO:0000259" key="7">
    <source>
        <dbReference type="Pfam" id="PF00460"/>
    </source>
</evidence>
<evidence type="ECO:0000259" key="8">
    <source>
        <dbReference type="Pfam" id="PF06429"/>
    </source>
</evidence>
<feature type="coiled-coil region" evidence="5">
    <location>
        <begin position="356"/>
        <end position="383"/>
    </location>
</feature>
<proteinExistence type="inferred from homology"/>
<dbReference type="EMBL" id="CP157940">
    <property type="protein sequence ID" value="XBS54170.1"/>
    <property type="molecule type" value="Genomic_DNA"/>
</dbReference>
<comment type="similarity">
    <text evidence="2 4">Belongs to the flagella basal body rod proteins family.</text>
</comment>
<dbReference type="GO" id="GO:0071978">
    <property type="term" value="P:bacterial-type flagellum-dependent swarming motility"/>
    <property type="evidence" value="ECO:0007669"/>
    <property type="project" value="TreeGrafter"/>
</dbReference>
<feature type="region of interest" description="Disordered" evidence="6">
    <location>
        <begin position="419"/>
        <end position="445"/>
    </location>
</feature>
<dbReference type="PANTHER" id="PTHR30435">
    <property type="entry name" value="FLAGELLAR PROTEIN"/>
    <property type="match status" value="1"/>
</dbReference>
<evidence type="ECO:0000256" key="2">
    <source>
        <dbReference type="ARBA" id="ARBA00009677"/>
    </source>
</evidence>
<dbReference type="AlphaFoldDB" id="A0AAU7PP79"/>
<feature type="compositionally biased region" description="Polar residues" evidence="6">
    <location>
        <begin position="426"/>
        <end position="445"/>
    </location>
</feature>
<gene>
    <name evidence="9" type="ORF">ABFV83_20640</name>
</gene>
<feature type="coiled-coil region" evidence="5">
    <location>
        <begin position="191"/>
        <end position="232"/>
    </location>
</feature>
<keyword evidence="9" id="KW-0969">Cilium</keyword>
<name>A0AAU7PP79_9FIRM</name>
<dbReference type="PANTHER" id="PTHR30435:SF1">
    <property type="entry name" value="FLAGELLAR HOOK PROTEIN FLGE"/>
    <property type="match status" value="1"/>
</dbReference>
<dbReference type="InterPro" id="IPR037925">
    <property type="entry name" value="FlgE/F/G-like"/>
</dbReference>
<evidence type="ECO:0000256" key="5">
    <source>
        <dbReference type="SAM" id="Coils"/>
    </source>
</evidence>
<keyword evidence="3 4" id="KW-0975">Bacterial flagellum</keyword>
<feature type="domain" description="Flagellar basal-body/hook protein C-terminal" evidence="8">
    <location>
        <begin position="520"/>
        <end position="562"/>
    </location>
</feature>
<evidence type="ECO:0000256" key="4">
    <source>
        <dbReference type="RuleBase" id="RU362116"/>
    </source>
</evidence>